<keyword evidence="2" id="KW-1185">Reference proteome</keyword>
<evidence type="ECO:0000313" key="2">
    <source>
        <dbReference type="Proteomes" id="UP000237229"/>
    </source>
</evidence>
<dbReference type="EMBL" id="PQVI01000123">
    <property type="protein sequence ID" value="POY41904.1"/>
    <property type="molecule type" value="Genomic_DNA"/>
</dbReference>
<accession>A0ABX4ZQX3</accession>
<sequence length="109" mass="13439">MLKNQKQLTLFYTDYNIPDEFTPYLEKGVFKLKTVKLLDFQDNLFHYYIIYNPKHSNKARLFKKILKKNYYSSFNETYERKIGKLLGYKREDVEFFIQHFKQYLLSLKI</sequence>
<proteinExistence type="predicted"/>
<dbReference type="Proteomes" id="UP000237229">
    <property type="component" value="Unassembled WGS sequence"/>
</dbReference>
<comment type="caution">
    <text evidence="1">The sequence shown here is derived from an EMBL/GenBank/DDBJ whole genome shotgun (WGS) entry which is preliminary data.</text>
</comment>
<gene>
    <name evidence="1" type="ORF">C3Z13_09160</name>
</gene>
<name>A0ABX4ZQX3_9PAST</name>
<protein>
    <submittedName>
        <fullName evidence="1">Hemocin immunity protein</fullName>
    </submittedName>
</protein>
<organism evidence="1 2">
    <name type="scientific">Avibacterium endocarditidis</name>
    <dbReference type="NCBI Taxonomy" id="380674"/>
    <lineage>
        <taxon>Bacteria</taxon>
        <taxon>Pseudomonadati</taxon>
        <taxon>Pseudomonadota</taxon>
        <taxon>Gammaproteobacteria</taxon>
        <taxon>Pasteurellales</taxon>
        <taxon>Pasteurellaceae</taxon>
        <taxon>Avibacterium</taxon>
    </lineage>
</organism>
<reference evidence="1 2" key="1">
    <citation type="submission" date="2018-02" db="EMBL/GenBank/DDBJ databases">
        <title>Classification genera of Pasteurellaceae by whole genome sequence comparison.</title>
        <authorList>
            <person name="Christensen H."/>
        </authorList>
    </citation>
    <scope>NUCLEOTIDE SEQUENCE [LARGE SCALE GENOMIC DNA]</scope>
    <source>
        <strain evidence="1 2">20186H4H1</strain>
    </source>
</reference>
<evidence type="ECO:0000313" key="1">
    <source>
        <dbReference type="EMBL" id="POY41904.1"/>
    </source>
</evidence>